<evidence type="ECO:0000313" key="1">
    <source>
        <dbReference type="EMBL" id="TWU41702.1"/>
    </source>
</evidence>
<dbReference type="EMBL" id="SJPW01000027">
    <property type="protein sequence ID" value="TWU41702.1"/>
    <property type="molecule type" value="Genomic_DNA"/>
</dbReference>
<evidence type="ECO:0000313" key="2">
    <source>
        <dbReference type="Proteomes" id="UP000318288"/>
    </source>
</evidence>
<gene>
    <name evidence="1" type="ORF">Poly51_63650</name>
</gene>
<organism evidence="1 2">
    <name type="scientific">Rubripirellula tenax</name>
    <dbReference type="NCBI Taxonomy" id="2528015"/>
    <lineage>
        <taxon>Bacteria</taxon>
        <taxon>Pseudomonadati</taxon>
        <taxon>Planctomycetota</taxon>
        <taxon>Planctomycetia</taxon>
        <taxon>Pirellulales</taxon>
        <taxon>Pirellulaceae</taxon>
        <taxon>Rubripirellula</taxon>
    </lineage>
</organism>
<protein>
    <submittedName>
        <fullName evidence="1">Uncharacterized protein</fullName>
    </submittedName>
</protein>
<dbReference type="AlphaFoldDB" id="A0A5C6DYM1"/>
<accession>A0A5C6DYM1</accession>
<keyword evidence="2" id="KW-1185">Reference proteome</keyword>
<name>A0A5C6DYM1_9BACT</name>
<reference evidence="1 2" key="1">
    <citation type="submission" date="2019-02" db="EMBL/GenBank/DDBJ databases">
        <title>Deep-cultivation of Planctomycetes and their phenomic and genomic characterization uncovers novel biology.</title>
        <authorList>
            <person name="Wiegand S."/>
            <person name="Jogler M."/>
            <person name="Boedeker C."/>
            <person name="Pinto D."/>
            <person name="Vollmers J."/>
            <person name="Rivas-Marin E."/>
            <person name="Kohn T."/>
            <person name="Peeters S.H."/>
            <person name="Heuer A."/>
            <person name="Rast P."/>
            <person name="Oberbeckmann S."/>
            <person name="Bunk B."/>
            <person name="Jeske O."/>
            <person name="Meyerdierks A."/>
            <person name="Storesund J.E."/>
            <person name="Kallscheuer N."/>
            <person name="Luecker S."/>
            <person name="Lage O.M."/>
            <person name="Pohl T."/>
            <person name="Merkel B.J."/>
            <person name="Hornburger P."/>
            <person name="Mueller R.-W."/>
            <person name="Bruemmer F."/>
            <person name="Labrenz M."/>
            <person name="Spormann A.M."/>
            <person name="Op Den Camp H."/>
            <person name="Overmann J."/>
            <person name="Amann R."/>
            <person name="Jetten M.S.M."/>
            <person name="Mascher T."/>
            <person name="Medema M.H."/>
            <person name="Devos D.P."/>
            <person name="Kaster A.-K."/>
            <person name="Ovreas L."/>
            <person name="Rohde M."/>
            <person name="Galperin M.Y."/>
            <person name="Jogler C."/>
        </authorList>
    </citation>
    <scope>NUCLEOTIDE SEQUENCE [LARGE SCALE GENOMIC DNA]</scope>
    <source>
        <strain evidence="1 2">Poly51</strain>
    </source>
</reference>
<dbReference type="Proteomes" id="UP000318288">
    <property type="component" value="Unassembled WGS sequence"/>
</dbReference>
<sequence>MDSSLPFELPNRVPLPAWPSVYNAPLPSTPSPVMVSISLLIRTPGFNSSVAPSKTIDPFDASVPTAKEPLLPMACESFAVIRVPLSTNVKPS</sequence>
<comment type="caution">
    <text evidence="1">The sequence shown here is derived from an EMBL/GenBank/DDBJ whole genome shotgun (WGS) entry which is preliminary data.</text>
</comment>
<proteinExistence type="predicted"/>